<feature type="region of interest" description="Disordered" evidence="1">
    <location>
        <begin position="1"/>
        <end position="80"/>
    </location>
</feature>
<dbReference type="AlphaFoldDB" id="A0A0D0CWD8"/>
<dbReference type="EMBL" id="KN826171">
    <property type="protein sequence ID" value="KIK79833.1"/>
    <property type="molecule type" value="Genomic_DNA"/>
</dbReference>
<evidence type="ECO:0000256" key="1">
    <source>
        <dbReference type="SAM" id="MobiDB-lite"/>
    </source>
</evidence>
<dbReference type="HOGENOM" id="CLU_131643_0_0_1"/>
<feature type="compositionally biased region" description="Polar residues" evidence="1">
    <location>
        <begin position="25"/>
        <end position="45"/>
    </location>
</feature>
<keyword evidence="3" id="KW-1185">Reference proteome</keyword>
<reference evidence="3" key="2">
    <citation type="submission" date="2015-01" db="EMBL/GenBank/DDBJ databases">
        <title>Evolutionary Origins and Diversification of the Mycorrhizal Mutualists.</title>
        <authorList>
            <consortium name="DOE Joint Genome Institute"/>
            <consortium name="Mycorrhizal Genomics Consortium"/>
            <person name="Kohler A."/>
            <person name="Kuo A."/>
            <person name="Nagy L.G."/>
            <person name="Floudas D."/>
            <person name="Copeland A."/>
            <person name="Barry K.W."/>
            <person name="Cichocki N."/>
            <person name="Veneault-Fourrey C."/>
            <person name="LaButti K."/>
            <person name="Lindquist E.A."/>
            <person name="Lipzen A."/>
            <person name="Lundell T."/>
            <person name="Morin E."/>
            <person name="Murat C."/>
            <person name="Riley R."/>
            <person name="Ohm R."/>
            <person name="Sun H."/>
            <person name="Tunlid A."/>
            <person name="Henrissat B."/>
            <person name="Grigoriev I.V."/>
            <person name="Hibbett D.S."/>
            <person name="Martin F."/>
        </authorList>
    </citation>
    <scope>NUCLEOTIDE SEQUENCE [LARGE SCALE GENOMIC DNA]</scope>
    <source>
        <strain evidence="3">Ve08.2h10</strain>
    </source>
</reference>
<reference evidence="2 3" key="1">
    <citation type="submission" date="2014-04" db="EMBL/GenBank/DDBJ databases">
        <authorList>
            <consortium name="DOE Joint Genome Institute"/>
            <person name="Kuo A."/>
            <person name="Kohler A."/>
            <person name="Jargeat P."/>
            <person name="Nagy L.G."/>
            <person name="Floudas D."/>
            <person name="Copeland A."/>
            <person name="Barry K.W."/>
            <person name="Cichocki N."/>
            <person name="Veneault-Fourrey C."/>
            <person name="LaButti K."/>
            <person name="Lindquist E.A."/>
            <person name="Lipzen A."/>
            <person name="Lundell T."/>
            <person name="Morin E."/>
            <person name="Murat C."/>
            <person name="Sun H."/>
            <person name="Tunlid A."/>
            <person name="Henrissat B."/>
            <person name="Grigoriev I.V."/>
            <person name="Hibbett D.S."/>
            <person name="Martin F."/>
            <person name="Nordberg H.P."/>
            <person name="Cantor M.N."/>
            <person name="Hua S.X."/>
        </authorList>
    </citation>
    <scope>NUCLEOTIDE SEQUENCE [LARGE SCALE GENOMIC DNA]</scope>
    <source>
        <strain evidence="2 3">Ve08.2h10</strain>
    </source>
</reference>
<name>A0A0D0CWD8_9AGAM</name>
<evidence type="ECO:0000313" key="3">
    <source>
        <dbReference type="Proteomes" id="UP000054538"/>
    </source>
</evidence>
<gene>
    <name evidence="2" type="ORF">PAXRUDRAFT_160196</name>
</gene>
<dbReference type="OrthoDB" id="2158839at2759"/>
<evidence type="ECO:0000313" key="2">
    <source>
        <dbReference type="EMBL" id="KIK79833.1"/>
    </source>
</evidence>
<protein>
    <submittedName>
        <fullName evidence="2">Uncharacterized protein</fullName>
    </submittedName>
</protein>
<feature type="compositionally biased region" description="Polar residues" evidence="1">
    <location>
        <begin position="65"/>
        <end position="79"/>
    </location>
</feature>
<proteinExistence type="predicted"/>
<feature type="compositionally biased region" description="Low complexity" evidence="1">
    <location>
        <begin position="1"/>
        <end position="24"/>
    </location>
</feature>
<sequence length="174" mass="18735">MCFQQANIAPPAPVHHAPQQPNAASLSSLSATPQHTTLHSRSFSANKHPALLPNSPAKTLKKQRTFPSSRSAPNQSQTKAGPLPCCAVCLGRHDHCTIDCEATRTWDDIFNTFSKRIHKALFSKANVCLCTKWQCSEGCSEHHALCHICSGCGALTHSAQSCPRAQKAPSANTL</sequence>
<organism evidence="2 3">
    <name type="scientific">Paxillus rubicundulus Ve08.2h10</name>
    <dbReference type="NCBI Taxonomy" id="930991"/>
    <lineage>
        <taxon>Eukaryota</taxon>
        <taxon>Fungi</taxon>
        <taxon>Dikarya</taxon>
        <taxon>Basidiomycota</taxon>
        <taxon>Agaricomycotina</taxon>
        <taxon>Agaricomycetes</taxon>
        <taxon>Agaricomycetidae</taxon>
        <taxon>Boletales</taxon>
        <taxon>Paxilineae</taxon>
        <taxon>Paxillaceae</taxon>
        <taxon>Paxillus</taxon>
    </lineage>
</organism>
<dbReference type="InParanoid" id="A0A0D0CWD8"/>
<accession>A0A0D0CWD8</accession>
<dbReference type="Proteomes" id="UP000054538">
    <property type="component" value="Unassembled WGS sequence"/>
</dbReference>